<organism evidence="2 3">
    <name type="scientific">[Clostridium] methylpentosum DSM 5476</name>
    <dbReference type="NCBI Taxonomy" id="537013"/>
    <lineage>
        <taxon>Bacteria</taxon>
        <taxon>Bacillati</taxon>
        <taxon>Bacillota</taxon>
        <taxon>Clostridia</taxon>
        <taxon>Eubacteriales</taxon>
        <taxon>Oscillospiraceae</taxon>
        <taxon>Oscillospiraceae incertae sedis</taxon>
    </lineage>
</organism>
<dbReference type="Pfam" id="PF14297">
    <property type="entry name" value="Lin1244_N"/>
    <property type="match status" value="1"/>
</dbReference>
<sequence length="309" mass="35409">MSRPLKDGLDYFSKDVDYYDDFKIMELLNEFGPLGQTIYDVIVTTVYANGYYLAAPLDQIAFKVIRTIGGKWVKNKQVVLQVIYFCSDIGLFDNGLLQQGIITSAGIQKRYAKATVRRQSKSRKPYWLLDSDGNLLLNAPQNQVSAYNNSVSVDNNPVSVNKNAIKESKVKKSKEEINKEEISVYRNSLQVQPDEIDAVALFEEFWNAYPEHRRQHHANAQRIFLHLLHLDPDVLPKVMQGLKRAKGSEQWQKNSGQFVPCPDKFLMDHRWEDTYTPFQKANTGGNAPSYDLDRLIQRGMSIPEPEKSE</sequence>
<evidence type="ECO:0000259" key="1">
    <source>
        <dbReference type="Pfam" id="PF14297"/>
    </source>
</evidence>
<dbReference type="HOGENOM" id="CLU_074315_1_2_9"/>
<proteinExistence type="predicted"/>
<dbReference type="STRING" id="537013.CLOSTMETH_01717"/>
<dbReference type="eggNOG" id="COG3935">
    <property type="taxonomic scope" value="Bacteria"/>
</dbReference>
<reference evidence="2 3" key="1">
    <citation type="submission" date="2009-01" db="EMBL/GenBank/DDBJ databases">
        <authorList>
            <person name="Fulton L."/>
            <person name="Clifton S."/>
            <person name="Fulton B."/>
            <person name="Xu J."/>
            <person name="Minx P."/>
            <person name="Pepin K.H."/>
            <person name="Johnson M."/>
            <person name="Bhonagiri V."/>
            <person name="Nash W.E."/>
            <person name="Mardis E.R."/>
            <person name="Wilson R.K."/>
        </authorList>
    </citation>
    <scope>NUCLEOTIDE SEQUENCE [LARGE SCALE GENOMIC DNA]</scope>
    <source>
        <strain evidence="2 3">DSM 5476</strain>
    </source>
</reference>
<dbReference type="Proteomes" id="UP000003340">
    <property type="component" value="Unassembled WGS sequence"/>
</dbReference>
<evidence type="ECO:0000313" key="3">
    <source>
        <dbReference type="Proteomes" id="UP000003340"/>
    </source>
</evidence>
<keyword evidence="3" id="KW-1185">Reference proteome</keyword>
<reference evidence="2 3" key="2">
    <citation type="submission" date="2009-02" db="EMBL/GenBank/DDBJ databases">
        <title>Draft genome sequence of Clostridium methylpentosum (DSM 5476).</title>
        <authorList>
            <person name="Sudarsanam P."/>
            <person name="Ley R."/>
            <person name="Guruge J."/>
            <person name="Turnbaugh P.J."/>
            <person name="Mahowald M."/>
            <person name="Liep D."/>
            <person name="Gordon J."/>
        </authorList>
    </citation>
    <scope>NUCLEOTIDE SEQUENCE [LARGE SCALE GENOMIC DNA]</scope>
    <source>
        <strain evidence="2 3">DSM 5476</strain>
    </source>
</reference>
<dbReference type="InterPro" id="IPR025400">
    <property type="entry name" value="Lin1244/Lin1753-like_N"/>
</dbReference>
<evidence type="ECO:0000313" key="2">
    <source>
        <dbReference type="EMBL" id="EEG30648.1"/>
    </source>
</evidence>
<accession>C0ECZ6</accession>
<name>C0ECZ6_9FIRM</name>
<protein>
    <recommendedName>
        <fullName evidence="1">Lin1244/Lin1753-like N-terminal domain-containing protein</fullName>
    </recommendedName>
</protein>
<dbReference type="PANTHER" id="PTHR39196">
    <property type="entry name" value="PRIMOSOME, DNAD SUBUNIT"/>
    <property type="match status" value="1"/>
</dbReference>
<dbReference type="AlphaFoldDB" id="C0ECZ6"/>
<dbReference type="EMBL" id="ACEC01000058">
    <property type="protein sequence ID" value="EEG30648.1"/>
    <property type="molecule type" value="Genomic_DNA"/>
</dbReference>
<comment type="caution">
    <text evidence="2">The sequence shown here is derived from an EMBL/GenBank/DDBJ whole genome shotgun (WGS) entry which is preliminary data.</text>
</comment>
<dbReference type="PANTHER" id="PTHR39196:SF1">
    <property type="entry name" value="PRIMOSOME, DNAD SUBUNIT"/>
    <property type="match status" value="1"/>
</dbReference>
<feature type="domain" description="Lin1244/Lin1753-like N-terminal" evidence="1">
    <location>
        <begin position="11"/>
        <end position="107"/>
    </location>
</feature>
<gene>
    <name evidence="2" type="ORF">CLOSTMETH_01717</name>
</gene>